<keyword evidence="5" id="KW-0547">Nucleotide-binding</keyword>
<gene>
    <name evidence="9" type="ORF">CO178_01930</name>
</gene>
<evidence type="ECO:0000256" key="2">
    <source>
        <dbReference type="ARBA" id="ARBA00022679"/>
    </source>
</evidence>
<evidence type="ECO:0000313" key="10">
    <source>
        <dbReference type="Proteomes" id="UP000230683"/>
    </source>
</evidence>
<organism evidence="9 10">
    <name type="scientific">candidate division WWE3 bacterium CG_4_9_14_3_um_filter_34_6</name>
    <dbReference type="NCBI Taxonomy" id="1975079"/>
    <lineage>
        <taxon>Bacteria</taxon>
        <taxon>Katanobacteria</taxon>
    </lineage>
</organism>
<dbReference type="SUPFAM" id="SSF81301">
    <property type="entry name" value="Nucleotidyltransferase"/>
    <property type="match status" value="1"/>
</dbReference>
<dbReference type="PANTHER" id="PTHR33571">
    <property type="entry name" value="SSL8005 PROTEIN"/>
    <property type="match status" value="1"/>
</dbReference>
<dbReference type="InterPro" id="IPR052038">
    <property type="entry name" value="Type-VII_TA_antitoxin"/>
</dbReference>
<dbReference type="PANTHER" id="PTHR33571:SF12">
    <property type="entry name" value="BSL3053 PROTEIN"/>
    <property type="match status" value="1"/>
</dbReference>
<dbReference type="GO" id="GO:0016779">
    <property type="term" value="F:nucleotidyltransferase activity"/>
    <property type="evidence" value="ECO:0007669"/>
    <property type="project" value="UniProtKB-KW"/>
</dbReference>
<dbReference type="Proteomes" id="UP000230683">
    <property type="component" value="Unassembled WGS sequence"/>
</dbReference>
<evidence type="ECO:0000256" key="3">
    <source>
        <dbReference type="ARBA" id="ARBA00022695"/>
    </source>
</evidence>
<evidence type="ECO:0000256" key="4">
    <source>
        <dbReference type="ARBA" id="ARBA00022723"/>
    </source>
</evidence>
<protein>
    <recommendedName>
        <fullName evidence="8">Polymerase beta nucleotidyltransferase domain-containing protein</fullName>
    </recommendedName>
</protein>
<accession>A0A2M7X395</accession>
<evidence type="ECO:0000259" key="8">
    <source>
        <dbReference type="Pfam" id="PF18765"/>
    </source>
</evidence>
<comment type="cofactor">
    <cofactor evidence="1">
        <name>Mg(2+)</name>
        <dbReference type="ChEBI" id="CHEBI:18420"/>
    </cofactor>
</comment>
<reference evidence="10" key="1">
    <citation type="submission" date="2017-09" db="EMBL/GenBank/DDBJ databases">
        <title>Depth-based differentiation of microbial function through sediment-hosted aquifers and enrichment of novel symbionts in the deep terrestrial subsurface.</title>
        <authorList>
            <person name="Probst A.J."/>
            <person name="Ladd B."/>
            <person name="Jarett J.K."/>
            <person name="Geller-Mcgrath D.E."/>
            <person name="Sieber C.M.K."/>
            <person name="Emerson J.B."/>
            <person name="Anantharaman K."/>
            <person name="Thomas B.C."/>
            <person name="Malmstrom R."/>
            <person name="Stieglmeier M."/>
            <person name="Klingl A."/>
            <person name="Woyke T."/>
            <person name="Ryan C.M."/>
            <person name="Banfield J.F."/>
        </authorList>
    </citation>
    <scope>NUCLEOTIDE SEQUENCE [LARGE SCALE GENOMIC DNA]</scope>
</reference>
<dbReference type="Pfam" id="PF18765">
    <property type="entry name" value="Polbeta"/>
    <property type="match status" value="1"/>
</dbReference>
<dbReference type="Gene3D" id="3.30.460.10">
    <property type="entry name" value="Beta Polymerase, domain 2"/>
    <property type="match status" value="1"/>
</dbReference>
<keyword evidence="4" id="KW-0479">Metal-binding</keyword>
<evidence type="ECO:0000256" key="5">
    <source>
        <dbReference type="ARBA" id="ARBA00022741"/>
    </source>
</evidence>
<comment type="caution">
    <text evidence="9">The sequence shown here is derived from an EMBL/GenBank/DDBJ whole genome shotgun (WGS) entry which is preliminary data.</text>
</comment>
<dbReference type="AlphaFoldDB" id="A0A2M7X395"/>
<name>A0A2M7X395_UNCKA</name>
<proteinExistence type="predicted"/>
<dbReference type="InterPro" id="IPR041633">
    <property type="entry name" value="Polbeta"/>
</dbReference>
<evidence type="ECO:0000313" key="9">
    <source>
        <dbReference type="EMBL" id="PJA40608.1"/>
    </source>
</evidence>
<evidence type="ECO:0000256" key="7">
    <source>
        <dbReference type="ARBA" id="ARBA00022842"/>
    </source>
</evidence>
<keyword evidence="3" id="KW-0548">Nucleotidyltransferase</keyword>
<sequence>MNLQYDKEKLNKICEEKGISSLILFGSSARGDNNVDSDIDLLVKYKKPIGLLTHANVQNTLSDFFKKEVDLIFEDNLKPRIQKYIINDLVTIYAER</sequence>
<evidence type="ECO:0000256" key="6">
    <source>
        <dbReference type="ARBA" id="ARBA00022840"/>
    </source>
</evidence>
<keyword evidence="6" id="KW-0067">ATP-binding</keyword>
<keyword evidence="2" id="KW-0808">Transferase</keyword>
<dbReference type="InterPro" id="IPR043519">
    <property type="entry name" value="NT_sf"/>
</dbReference>
<dbReference type="GO" id="GO:0005524">
    <property type="term" value="F:ATP binding"/>
    <property type="evidence" value="ECO:0007669"/>
    <property type="project" value="UniProtKB-KW"/>
</dbReference>
<dbReference type="GO" id="GO:0046872">
    <property type="term" value="F:metal ion binding"/>
    <property type="evidence" value="ECO:0007669"/>
    <property type="project" value="UniProtKB-KW"/>
</dbReference>
<dbReference type="CDD" id="cd05403">
    <property type="entry name" value="NT_KNTase_like"/>
    <property type="match status" value="1"/>
</dbReference>
<feature type="domain" description="Polymerase beta nucleotidyltransferase" evidence="8">
    <location>
        <begin position="8"/>
        <end position="94"/>
    </location>
</feature>
<evidence type="ECO:0000256" key="1">
    <source>
        <dbReference type="ARBA" id="ARBA00001946"/>
    </source>
</evidence>
<keyword evidence="7" id="KW-0460">Magnesium</keyword>
<dbReference type="EMBL" id="PFWY01000086">
    <property type="protein sequence ID" value="PJA40608.1"/>
    <property type="molecule type" value="Genomic_DNA"/>
</dbReference>